<name>A0AA37LED3_9PEZI</name>
<keyword evidence="2" id="KW-1185">Reference proteome</keyword>
<dbReference type="GeneID" id="73326847"/>
<evidence type="ECO:0000313" key="1">
    <source>
        <dbReference type="EMBL" id="GKT45864.1"/>
    </source>
</evidence>
<dbReference type="RefSeq" id="XP_049128214.1">
    <property type="nucleotide sequence ID" value="XM_049272257.1"/>
</dbReference>
<dbReference type="Proteomes" id="UP001055115">
    <property type="component" value="Unassembled WGS sequence"/>
</dbReference>
<proteinExistence type="predicted"/>
<sequence>MATTHSVHDEKDISVHEAKQHAVVATKAAVGDEAFQQAMLKEPPKWFGNPIIIPAIIVAFCCSTANGYDGSLFGTLLSNKDFKNFFGVENKGIEAGT</sequence>
<reference evidence="1 2" key="1">
    <citation type="submission" date="2022-03" db="EMBL/GenBank/DDBJ databases">
        <title>Genome data of Colletotrichum spp.</title>
        <authorList>
            <person name="Utami Y.D."/>
            <person name="Hiruma K."/>
        </authorList>
    </citation>
    <scope>NUCLEOTIDE SEQUENCE [LARGE SCALE GENOMIC DNA]</scope>
    <source>
        <strain evidence="1 2">MAFF 239500</strain>
    </source>
</reference>
<comment type="caution">
    <text evidence="1">The sequence shown here is derived from an EMBL/GenBank/DDBJ whole genome shotgun (WGS) entry which is preliminary data.</text>
</comment>
<organism evidence="1 2">
    <name type="scientific">Colletotrichum spaethianum</name>
    <dbReference type="NCBI Taxonomy" id="700344"/>
    <lineage>
        <taxon>Eukaryota</taxon>
        <taxon>Fungi</taxon>
        <taxon>Dikarya</taxon>
        <taxon>Ascomycota</taxon>
        <taxon>Pezizomycotina</taxon>
        <taxon>Sordariomycetes</taxon>
        <taxon>Hypocreomycetidae</taxon>
        <taxon>Glomerellales</taxon>
        <taxon>Glomerellaceae</taxon>
        <taxon>Colletotrichum</taxon>
        <taxon>Colletotrichum spaethianum species complex</taxon>
    </lineage>
</organism>
<protein>
    <submittedName>
        <fullName evidence="1">Uncharacterized protein</fullName>
    </submittedName>
</protein>
<dbReference type="EMBL" id="BQXU01000014">
    <property type="protein sequence ID" value="GKT45864.1"/>
    <property type="molecule type" value="Genomic_DNA"/>
</dbReference>
<accession>A0AA37LED3</accession>
<dbReference type="AlphaFoldDB" id="A0AA37LED3"/>
<gene>
    <name evidence="1" type="ORF">ColSpa_06045</name>
</gene>
<evidence type="ECO:0000313" key="2">
    <source>
        <dbReference type="Proteomes" id="UP001055115"/>
    </source>
</evidence>